<dbReference type="NCBIfam" id="TIGR01524">
    <property type="entry name" value="ATPase-IIIB_Mg"/>
    <property type="match status" value="1"/>
</dbReference>
<keyword evidence="7" id="KW-1003">Cell membrane</keyword>
<dbReference type="InterPro" id="IPR023299">
    <property type="entry name" value="ATPase_P-typ_cyto_dom_N"/>
</dbReference>
<dbReference type="GO" id="GO:0015444">
    <property type="term" value="F:P-type magnesium transporter activity"/>
    <property type="evidence" value="ECO:0007669"/>
    <property type="project" value="UniProtKB-EC"/>
</dbReference>
<keyword evidence="11" id="KW-0479">Metal-binding</keyword>
<dbReference type="EMBL" id="UGLH01000006">
    <property type="protein sequence ID" value="STT83519.1"/>
    <property type="molecule type" value="Genomic_DNA"/>
</dbReference>
<name>A0A377XIY4_KLEPN</name>
<dbReference type="Proteomes" id="UP000254340">
    <property type="component" value="Unassembled WGS sequence"/>
</dbReference>
<evidence type="ECO:0000313" key="23">
    <source>
        <dbReference type="Proteomes" id="UP000254340"/>
    </source>
</evidence>
<dbReference type="GO" id="GO:0005886">
    <property type="term" value="C:plasma membrane"/>
    <property type="evidence" value="ECO:0007669"/>
    <property type="project" value="UniProtKB-SubCell"/>
</dbReference>
<dbReference type="Gene3D" id="2.70.150.10">
    <property type="entry name" value="Calcium-transporting ATPase, cytoplasmic transduction domain A"/>
    <property type="match status" value="1"/>
</dbReference>
<dbReference type="InterPro" id="IPR004014">
    <property type="entry name" value="ATPase_P-typ_cation-transptr_N"/>
</dbReference>
<dbReference type="Gene3D" id="3.40.1110.10">
    <property type="entry name" value="Calcium-transporting ATPase, cytoplasmic domain N"/>
    <property type="match status" value="1"/>
</dbReference>
<dbReference type="GO" id="GO:1902600">
    <property type="term" value="P:proton transmembrane transport"/>
    <property type="evidence" value="ECO:0007669"/>
    <property type="project" value="TreeGrafter"/>
</dbReference>
<evidence type="ECO:0000256" key="17">
    <source>
        <dbReference type="ARBA" id="ARBA00023136"/>
    </source>
</evidence>
<comment type="similarity">
    <text evidence="3">Belongs to the cation transport ATPase (P-type) (TC 3.A.3) family. Type IIA subfamily.</text>
</comment>
<evidence type="ECO:0000256" key="9">
    <source>
        <dbReference type="ARBA" id="ARBA00022553"/>
    </source>
</evidence>
<dbReference type="Pfam" id="PF00690">
    <property type="entry name" value="Cation_ATPase_N"/>
    <property type="match status" value="1"/>
</dbReference>
<evidence type="ECO:0000256" key="1">
    <source>
        <dbReference type="ARBA" id="ARBA00003954"/>
    </source>
</evidence>
<evidence type="ECO:0000256" key="10">
    <source>
        <dbReference type="ARBA" id="ARBA00022692"/>
    </source>
</evidence>
<dbReference type="EC" id="7.2.2.14" evidence="5"/>
<dbReference type="InterPro" id="IPR023214">
    <property type="entry name" value="HAD_sf"/>
</dbReference>
<comment type="subcellular location">
    <subcellularLocation>
        <location evidence="2">Cell inner membrane</location>
        <topology evidence="2">Multi-pass membrane protein</topology>
    </subcellularLocation>
</comment>
<dbReference type="SUPFAM" id="SSF81653">
    <property type="entry name" value="Calcium ATPase, transduction domain A"/>
    <property type="match status" value="1"/>
</dbReference>
<dbReference type="InterPro" id="IPR008250">
    <property type="entry name" value="ATPase_P-typ_transduc_dom_A_sf"/>
</dbReference>
<dbReference type="PRINTS" id="PR01836">
    <property type="entry name" value="MGATPASE"/>
</dbReference>
<accession>A0A377XIY4</accession>
<comment type="similarity">
    <text evidence="4">Belongs to the cation transport ATPase (P-type) (TC 3.A.3) family. Type IIIB subfamily.</text>
</comment>
<keyword evidence="10 20" id="KW-0812">Transmembrane</keyword>
<feature type="transmembrane region" description="Helical" evidence="20">
    <location>
        <begin position="300"/>
        <end position="318"/>
    </location>
</feature>
<dbReference type="InterPro" id="IPR001757">
    <property type="entry name" value="P_typ_ATPase"/>
</dbReference>
<dbReference type="InterPro" id="IPR006415">
    <property type="entry name" value="P-type_ATPase_IIIB"/>
</dbReference>
<proteinExistence type="inferred from homology"/>
<evidence type="ECO:0000256" key="5">
    <source>
        <dbReference type="ARBA" id="ARBA00012786"/>
    </source>
</evidence>
<dbReference type="SMART" id="SM00831">
    <property type="entry name" value="Cation_ATPase_N"/>
    <property type="match status" value="1"/>
</dbReference>
<reference evidence="22 23" key="1">
    <citation type="submission" date="2018-06" db="EMBL/GenBank/DDBJ databases">
        <authorList>
            <consortium name="Pathogen Informatics"/>
            <person name="Doyle S."/>
        </authorList>
    </citation>
    <scope>NUCLEOTIDE SEQUENCE [LARGE SCALE GENOMIC DNA]</scope>
    <source>
        <strain evidence="22 23">NCTC5047</strain>
    </source>
</reference>
<feature type="domain" description="Cation-transporting P-type ATPase N-terminal" evidence="21">
    <location>
        <begin position="48"/>
        <end position="121"/>
    </location>
</feature>
<evidence type="ECO:0000256" key="14">
    <source>
        <dbReference type="ARBA" id="ARBA00022842"/>
    </source>
</evidence>
<evidence type="ECO:0000256" key="3">
    <source>
        <dbReference type="ARBA" id="ARBA00005675"/>
    </source>
</evidence>
<keyword evidence="8" id="KW-0997">Cell inner membrane</keyword>
<evidence type="ECO:0000256" key="19">
    <source>
        <dbReference type="ARBA" id="ARBA00047295"/>
    </source>
</evidence>
<evidence type="ECO:0000256" key="16">
    <source>
        <dbReference type="ARBA" id="ARBA00022989"/>
    </source>
</evidence>
<dbReference type="SUPFAM" id="SSF81660">
    <property type="entry name" value="Metal cation-transporting ATPase, ATP-binding domain N"/>
    <property type="match status" value="1"/>
</dbReference>
<evidence type="ECO:0000256" key="18">
    <source>
        <dbReference type="ARBA" id="ARBA00029806"/>
    </source>
</evidence>
<keyword evidence="17 20" id="KW-0472">Membrane</keyword>
<evidence type="ECO:0000256" key="20">
    <source>
        <dbReference type="SAM" id="Phobius"/>
    </source>
</evidence>
<dbReference type="InterPro" id="IPR059000">
    <property type="entry name" value="ATPase_P-type_domA"/>
</dbReference>
<keyword evidence="9" id="KW-0597">Phosphoprotein</keyword>
<dbReference type="PANTHER" id="PTHR43294">
    <property type="entry name" value="SODIUM/POTASSIUM-TRANSPORTING ATPASE SUBUNIT ALPHA"/>
    <property type="match status" value="1"/>
</dbReference>
<sequence length="563" mass="62438">MLKNYTWQLFAQLSRHLPRRLVQRDPLPDARHLASGPIPESLGQHCLNVAAIDDQEIWRAFDSHPEGLNEGEVAAKILKHGDNQIPAQKPSPWWVHLWTCYSNPFNLLLTVLGIVSYSTEDLFAAGVIALMVGISTLFNFIQEARSTKAADALKAMVSNTATVLRVVNEQGESRWLELPIDQLVPGDIIRLSAGDMIPADLRILQARDLFVAQASLTGESLPVEKVARSRDPLQQNPLQQNPLECDTLCFMGTNVVSGSAQAIVFATGGRTWFGQLAGRVSEQESEPNAFQKGISRVSMLLIRFMLVMAPVVLLINGYTKGDWWEAALFALSVAVGLTPEMLPMIVTSTLARGAVKLSKQKVIVKHLDAIQNFGAMDILCTDKTGTLTQDKIVLENHTDVSGKVCERVLHAAWLNSHYQTGLKNLLDTAVLDGVELDAARGLAERWQKVDEIPFDFERRRMSVVVKEDDAAHQLICKGALQEILNVSTQVRYNGDIVPLDDTMLRRIRRVTDTLNRQGPRVVAVATKYLPAREGDYQRADESDLILEGYIAFLDPPKETTAPR</sequence>
<evidence type="ECO:0000256" key="12">
    <source>
        <dbReference type="ARBA" id="ARBA00022741"/>
    </source>
</evidence>
<keyword evidence="14" id="KW-0460">Magnesium</keyword>
<dbReference type="InterPro" id="IPR018303">
    <property type="entry name" value="ATPase_P-typ_P_site"/>
</dbReference>
<dbReference type="Pfam" id="PF00122">
    <property type="entry name" value="E1-E2_ATPase"/>
    <property type="match status" value="1"/>
</dbReference>
<gene>
    <name evidence="22" type="primary">mgtA_1</name>
    <name evidence="22" type="ORF">NCTC5047_04534</name>
</gene>
<evidence type="ECO:0000259" key="21">
    <source>
        <dbReference type="SMART" id="SM00831"/>
    </source>
</evidence>
<evidence type="ECO:0000256" key="13">
    <source>
        <dbReference type="ARBA" id="ARBA00022840"/>
    </source>
</evidence>
<dbReference type="GO" id="GO:0005524">
    <property type="term" value="F:ATP binding"/>
    <property type="evidence" value="ECO:0007669"/>
    <property type="project" value="UniProtKB-KW"/>
</dbReference>
<dbReference type="PANTHER" id="PTHR43294:SF20">
    <property type="entry name" value="P-TYPE ATPASE"/>
    <property type="match status" value="1"/>
</dbReference>
<dbReference type="Pfam" id="PF13246">
    <property type="entry name" value="Cation_ATPase"/>
    <property type="match status" value="1"/>
</dbReference>
<organism evidence="22 23">
    <name type="scientific">Klebsiella pneumoniae</name>
    <dbReference type="NCBI Taxonomy" id="573"/>
    <lineage>
        <taxon>Bacteria</taxon>
        <taxon>Pseudomonadati</taxon>
        <taxon>Pseudomonadota</taxon>
        <taxon>Gammaproteobacteria</taxon>
        <taxon>Enterobacterales</taxon>
        <taxon>Enterobacteriaceae</taxon>
        <taxon>Klebsiella/Raoultella group</taxon>
        <taxon>Klebsiella</taxon>
        <taxon>Klebsiella pneumoniae complex</taxon>
    </lineage>
</organism>
<keyword evidence="16 20" id="KW-1133">Transmembrane helix</keyword>
<dbReference type="GO" id="GO:0046872">
    <property type="term" value="F:metal ion binding"/>
    <property type="evidence" value="ECO:0007669"/>
    <property type="project" value="UniProtKB-KW"/>
</dbReference>
<dbReference type="Gene3D" id="1.20.1110.10">
    <property type="entry name" value="Calcium-transporting ATPase, transmembrane domain"/>
    <property type="match status" value="1"/>
</dbReference>
<dbReference type="SUPFAM" id="SSF81665">
    <property type="entry name" value="Calcium ATPase, transmembrane domain M"/>
    <property type="match status" value="1"/>
</dbReference>
<dbReference type="NCBIfam" id="TIGR01494">
    <property type="entry name" value="ATPase_P-type"/>
    <property type="match status" value="1"/>
</dbReference>
<dbReference type="InterPro" id="IPR023298">
    <property type="entry name" value="ATPase_P-typ_TM_dom_sf"/>
</dbReference>
<dbReference type="Gene3D" id="3.40.50.1000">
    <property type="entry name" value="HAD superfamily/HAD-like"/>
    <property type="match status" value="1"/>
</dbReference>
<evidence type="ECO:0000256" key="6">
    <source>
        <dbReference type="ARBA" id="ARBA00013555"/>
    </source>
</evidence>
<evidence type="ECO:0000256" key="7">
    <source>
        <dbReference type="ARBA" id="ARBA00022475"/>
    </source>
</evidence>
<dbReference type="GO" id="GO:0016887">
    <property type="term" value="F:ATP hydrolysis activity"/>
    <property type="evidence" value="ECO:0007669"/>
    <property type="project" value="InterPro"/>
</dbReference>
<keyword evidence="22" id="KW-0378">Hydrolase</keyword>
<keyword evidence="15" id="KW-1278">Translocase</keyword>
<evidence type="ECO:0000313" key="22">
    <source>
        <dbReference type="EMBL" id="STT83519.1"/>
    </source>
</evidence>
<comment type="catalytic activity">
    <reaction evidence="19">
        <text>Mg(2+)(out) + ATP + H2O = Mg(2+)(in) + ADP + phosphate + H(+)</text>
        <dbReference type="Rhea" id="RHEA:10260"/>
        <dbReference type="ChEBI" id="CHEBI:15377"/>
        <dbReference type="ChEBI" id="CHEBI:15378"/>
        <dbReference type="ChEBI" id="CHEBI:18420"/>
        <dbReference type="ChEBI" id="CHEBI:30616"/>
        <dbReference type="ChEBI" id="CHEBI:43474"/>
        <dbReference type="ChEBI" id="CHEBI:456216"/>
        <dbReference type="EC" id="7.2.2.14"/>
    </reaction>
</comment>
<evidence type="ECO:0000256" key="11">
    <source>
        <dbReference type="ARBA" id="ARBA00022723"/>
    </source>
</evidence>
<evidence type="ECO:0000256" key="8">
    <source>
        <dbReference type="ARBA" id="ARBA00022519"/>
    </source>
</evidence>
<evidence type="ECO:0000256" key="2">
    <source>
        <dbReference type="ARBA" id="ARBA00004429"/>
    </source>
</evidence>
<feature type="transmembrane region" description="Helical" evidence="20">
    <location>
        <begin position="324"/>
        <end position="351"/>
    </location>
</feature>
<dbReference type="FunFam" id="2.70.150.10:FF:000045">
    <property type="entry name" value="Magnesium-translocating P-type ATPase"/>
    <property type="match status" value="1"/>
</dbReference>
<dbReference type="InterPro" id="IPR050510">
    <property type="entry name" value="Cation_transp_ATPase_P-type"/>
</dbReference>
<protein>
    <recommendedName>
        <fullName evidence="6">Magnesium-transporting ATPase, P-type 1</fullName>
        <ecNumber evidence="5">7.2.2.14</ecNumber>
    </recommendedName>
    <alternativeName>
        <fullName evidence="18">Mg(2+) transport ATPase, P-type 1</fullName>
    </alternativeName>
</protein>
<evidence type="ECO:0000256" key="4">
    <source>
        <dbReference type="ARBA" id="ARBA00008746"/>
    </source>
</evidence>
<evidence type="ECO:0000256" key="15">
    <source>
        <dbReference type="ARBA" id="ARBA00022967"/>
    </source>
</evidence>
<dbReference type="AlphaFoldDB" id="A0A377XIY4"/>
<feature type="transmembrane region" description="Helical" evidence="20">
    <location>
        <begin position="122"/>
        <end position="141"/>
    </location>
</feature>
<keyword evidence="12" id="KW-0547">Nucleotide-binding</keyword>
<feature type="transmembrane region" description="Helical" evidence="20">
    <location>
        <begin position="93"/>
        <end position="116"/>
    </location>
</feature>
<keyword evidence="13" id="KW-0067">ATP-binding</keyword>
<dbReference type="PROSITE" id="PS00154">
    <property type="entry name" value="ATPASE_E1_E2"/>
    <property type="match status" value="1"/>
</dbReference>
<comment type="function">
    <text evidence="1">Mediates magnesium influx to the cytosol.</text>
</comment>